<dbReference type="Proteomes" id="UP000185596">
    <property type="component" value="Unassembled WGS sequence"/>
</dbReference>
<proteinExistence type="predicted"/>
<gene>
    <name evidence="1" type="ORF">BU204_16955</name>
</gene>
<sequence>MRERELRRRCRKLLNELDIRPPLDVHELCRRVGQQRGKPIRPLAHPIPVPGPFGAWISTQSADYILYQQETSKAHQGHIILHELGHILAGHRSDEDDDGLLGQLYPGVEPDSLRGQYPDLAPDAVRRALRRTSYDSDHEREAETVATIILEWASVLDSVGPPASSSDAAAQRMGTALTDRLGWL</sequence>
<evidence type="ECO:0008006" key="3">
    <source>
        <dbReference type="Google" id="ProtNLM"/>
    </source>
</evidence>
<accession>A0A1Q8CPJ2</accession>
<dbReference type="OrthoDB" id="4144896at2"/>
<name>A0A1Q8CPJ2_9PSEU</name>
<protein>
    <recommendedName>
        <fullName evidence="3">IrrE N-terminal-like domain-containing protein</fullName>
    </recommendedName>
</protein>
<dbReference type="RefSeq" id="WP_075126664.1">
    <property type="nucleotide sequence ID" value="NZ_MSIE01000030.1"/>
</dbReference>
<comment type="caution">
    <text evidence="1">The sequence shown here is derived from an EMBL/GenBank/DDBJ whole genome shotgun (WGS) entry which is preliminary data.</text>
</comment>
<keyword evidence="2" id="KW-1185">Reference proteome</keyword>
<evidence type="ECO:0000313" key="2">
    <source>
        <dbReference type="Proteomes" id="UP000185596"/>
    </source>
</evidence>
<dbReference type="EMBL" id="MSIE01000030">
    <property type="protein sequence ID" value="OLF16282.1"/>
    <property type="molecule type" value="Genomic_DNA"/>
</dbReference>
<reference evidence="1 2" key="1">
    <citation type="submission" date="2016-12" db="EMBL/GenBank/DDBJ databases">
        <title>The draft genome sequence of Actinophytocola sp. 11-183.</title>
        <authorList>
            <person name="Wang W."/>
            <person name="Yuan L."/>
        </authorList>
    </citation>
    <scope>NUCLEOTIDE SEQUENCE [LARGE SCALE GENOMIC DNA]</scope>
    <source>
        <strain evidence="1 2">11-183</strain>
    </source>
</reference>
<evidence type="ECO:0000313" key="1">
    <source>
        <dbReference type="EMBL" id="OLF16282.1"/>
    </source>
</evidence>
<dbReference type="AlphaFoldDB" id="A0A1Q8CPJ2"/>
<dbReference type="STRING" id="1912961.BU204_16955"/>
<organism evidence="1 2">
    <name type="scientific">Actinophytocola xanthii</name>
    <dbReference type="NCBI Taxonomy" id="1912961"/>
    <lineage>
        <taxon>Bacteria</taxon>
        <taxon>Bacillati</taxon>
        <taxon>Actinomycetota</taxon>
        <taxon>Actinomycetes</taxon>
        <taxon>Pseudonocardiales</taxon>
        <taxon>Pseudonocardiaceae</taxon>
    </lineage>
</organism>